<proteinExistence type="predicted"/>
<keyword evidence="2" id="KW-1185">Reference proteome</keyword>
<sequence length="133" mass="14975">MTDRRSFLSAGAALLGLSWPDQLRMATDITEEQIQEFHDDEPGEFPQRYEQTGLNGAFISEEHADDMRLCVDVYPQQEDGALSIDIEAGGITLGTQHTVADARELAAELEQAADEVEEWRNQNWPEHKLEDSD</sequence>
<reference evidence="1 2" key="1">
    <citation type="submission" date="2017-09" db="EMBL/GenBank/DDBJ databases">
        <authorList>
            <person name="Ehlers B."/>
            <person name="Leendertz F.H."/>
        </authorList>
    </citation>
    <scope>NUCLEOTIDE SEQUENCE [LARGE SCALE GENOMIC DNA]</scope>
    <source>
        <strain evidence="1 2">DSM 27208</strain>
    </source>
</reference>
<evidence type="ECO:0000313" key="1">
    <source>
        <dbReference type="EMBL" id="SNZ18354.1"/>
    </source>
</evidence>
<organism evidence="1 2">
    <name type="scientific">Natronoarchaeum philippinense</name>
    <dbReference type="NCBI Taxonomy" id="558529"/>
    <lineage>
        <taxon>Archaea</taxon>
        <taxon>Methanobacteriati</taxon>
        <taxon>Methanobacteriota</taxon>
        <taxon>Stenosarchaea group</taxon>
        <taxon>Halobacteria</taxon>
        <taxon>Halobacteriales</taxon>
        <taxon>Natronoarchaeaceae</taxon>
    </lineage>
</organism>
<evidence type="ECO:0000313" key="2">
    <source>
        <dbReference type="Proteomes" id="UP000219453"/>
    </source>
</evidence>
<gene>
    <name evidence="1" type="ORF">SAMN06269185_3342</name>
</gene>
<dbReference type="Proteomes" id="UP000219453">
    <property type="component" value="Unassembled WGS sequence"/>
</dbReference>
<accession>A0A285P9F3</accession>
<protein>
    <submittedName>
        <fullName evidence="1">Uncharacterized protein</fullName>
    </submittedName>
</protein>
<dbReference type="EMBL" id="OBEJ01000010">
    <property type="protein sequence ID" value="SNZ18354.1"/>
    <property type="molecule type" value="Genomic_DNA"/>
</dbReference>
<name>A0A285P9F3_NATPI</name>
<dbReference type="AlphaFoldDB" id="A0A285P9F3"/>